<evidence type="ECO:0000256" key="4">
    <source>
        <dbReference type="ARBA" id="ARBA00023136"/>
    </source>
</evidence>
<evidence type="ECO:0000256" key="2">
    <source>
        <dbReference type="ARBA" id="ARBA00022692"/>
    </source>
</evidence>
<dbReference type="GO" id="GO:0140359">
    <property type="term" value="F:ABC-type transporter activity"/>
    <property type="evidence" value="ECO:0007669"/>
    <property type="project" value="InterPro"/>
</dbReference>
<comment type="subcellular location">
    <subcellularLocation>
        <location evidence="1">Membrane</location>
        <topology evidence="1">Multi-pass membrane protein</topology>
    </subcellularLocation>
</comment>
<dbReference type="EMBL" id="QHLZ01000001">
    <property type="protein sequence ID" value="PXA69145.1"/>
    <property type="molecule type" value="Genomic_DNA"/>
</dbReference>
<gene>
    <name evidence="6" type="ORF">CVS29_00785</name>
</gene>
<keyword evidence="3" id="KW-1133">Transmembrane helix</keyword>
<dbReference type="GO" id="GO:0016020">
    <property type="term" value="C:membrane"/>
    <property type="evidence" value="ECO:0007669"/>
    <property type="project" value="UniProtKB-SubCell"/>
</dbReference>
<name>A0A2V3DWA3_9MICC</name>
<dbReference type="Proteomes" id="UP000246303">
    <property type="component" value="Unassembled WGS sequence"/>
</dbReference>
<evidence type="ECO:0000259" key="5">
    <source>
        <dbReference type="Pfam" id="PF12698"/>
    </source>
</evidence>
<dbReference type="InterPro" id="IPR017501">
    <property type="entry name" value="Phage_infect_YhgE_C"/>
</dbReference>
<evidence type="ECO:0000256" key="3">
    <source>
        <dbReference type="ARBA" id="ARBA00022989"/>
    </source>
</evidence>
<dbReference type="Pfam" id="PF12698">
    <property type="entry name" value="ABC2_membrane_3"/>
    <property type="match status" value="2"/>
</dbReference>
<evidence type="ECO:0000313" key="6">
    <source>
        <dbReference type="EMBL" id="PXA69145.1"/>
    </source>
</evidence>
<reference evidence="6 7" key="1">
    <citation type="submission" date="2018-05" db="EMBL/GenBank/DDBJ databases">
        <title>Genetic diversity of glacier-inhabiting Cryobacterium bacteria in China and description of Cryobacterium mengkeensis sp. nov. and Arthrobacter glacialis sp. nov.</title>
        <authorList>
            <person name="Liu Q."/>
            <person name="Xin Y.-H."/>
        </authorList>
    </citation>
    <scope>NUCLEOTIDE SEQUENCE [LARGE SCALE GENOMIC DNA]</scope>
    <source>
        <strain evidence="6 7">GP3</strain>
    </source>
</reference>
<dbReference type="PANTHER" id="PTHR43077">
    <property type="entry name" value="TRANSPORT PERMEASE YVFS-RELATED"/>
    <property type="match status" value="1"/>
</dbReference>
<keyword evidence="7" id="KW-1185">Reference proteome</keyword>
<dbReference type="Gene3D" id="3.40.1710.10">
    <property type="entry name" value="abc type-2 transporter like domain"/>
    <property type="match status" value="1"/>
</dbReference>
<dbReference type="InterPro" id="IPR017500">
    <property type="entry name" value="Phage_infect_YhgE_N"/>
</dbReference>
<evidence type="ECO:0000256" key="1">
    <source>
        <dbReference type="ARBA" id="ARBA00004141"/>
    </source>
</evidence>
<comment type="caution">
    <text evidence="6">The sequence shown here is derived from an EMBL/GenBank/DDBJ whole genome shotgun (WGS) entry which is preliminary data.</text>
</comment>
<feature type="domain" description="ABC-2 type transporter transmembrane" evidence="5">
    <location>
        <begin position="558"/>
        <end position="762"/>
    </location>
</feature>
<accession>A0A2V3DWA3</accession>
<organism evidence="6 7">
    <name type="scientific">Arthrobacter psychrochitiniphilus</name>
    <dbReference type="NCBI Taxonomy" id="291045"/>
    <lineage>
        <taxon>Bacteria</taxon>
        <taxon>Bacillati</taxon>
        <taxon>Actinomycetota</taxon>
        <taxon>Actinomycetes</taxon>
        <taxon>Micrococcales</taxon>
        <taxon>Micrococcaceae</taxon>
        <taxon>Arthrobacter</taxon>
    </lineage>
</organism>
<dbReference type="NCBIfam" id="TIGR03061">
    <property type="entry name" value="pip_yhgE_Nterm"/>
    <property type="match status" value="1"/>
</dbReference>
<protein>
    <submittedName>
        <fullName evidence="6">YhgE/Pip domain-containing protein</fullName>
    </submittedName>
</protein>
<evidence type="ECO:0000313" key="7">
    <source>
        <dbReference type="Proteomes" id="UP000246303"/>
    </source>
</evidence>
<dbReference type="InterPro" id="IPR051328">
    <property type="entry name" value="T7SS_ABC-Transporter"/>
</dbReference>
<dbReference type="PANTHER" id="PTHR43077:SF5">
    <property type="entry name" value="PHAGE INFECTION PROTEIN"/>
    <property type="match status" value="1"/>
</dbReference>
<dbReference type="RefSeq" id="WP_110104433.1">
    <property type="nucleotide sequence ID" value="NZ_JACBZZ010000001.1"/>
</dbReference>
<dbReference type="InterPro" id="IPR023908">
    <property type="entry name" value="xxxLxxG_rpt"/>
</dbReference>
<feature type="domain" description="ABC-2 type transporter transmembrane" evidence="5">
    <location>
        <begin position="25"/>
        <end position="154"/>
    </location>
</feature>
<dbReference type="NCBIfam" id="TIGR03062">
    <property type="entry name" value="pip_yhgE_Cterm"/>
    <property type="match status" value="1"/>
</dbReference>
<sequence length="782" mass="77486">MFAFLSSGTELGRFKRGKLPKIAVAVMLFIPLIYGALYLWAFQAPDKHMDNLPVALVNEDTGAIKDGAPVNAGDDLAAELMDGMELKWEQTDAATAAQGVADGSYYFAMSIPADFSKNAVSVGTDTPAQTMIDVEFNDTNNFLSSVLGKQAMSQVRDAVSEQLGEQTSSALLVGLHDAGEGLRAATSGSAEVTQGIDSAKDGAGKLVAGMKDLAAGTVTLQDGALQLADGATSLSQGVSTLAGGATTLNTGAATLSTGASSLASGVAELNTGAASLAAGSNTLAIGASDLATSLAQAVPDAKALDTGAASVFSSAGTLSASASKVSASASTLAGTADDVAAGATATSTQLAALIAAVEAMPADTPASAILGSLETLHNDAAVPLAAGAGKLAAGAHQLSTNAITPLSDGAAKLSAGAGTVSAGVTKLSAGVGEAATGAGKLSQGATALNTGATALSTGAESAATGSSRVATGASELAGGASALAEGAGTAKDGAAALATGAGSLSTGSTDLASGSGKLVEGGTTLADGAQKLSTGSHTLTQKLDDGGKAIPDDSAALLSEKSRVLANPVAMNQQWANQSNGFGDGFAPFFIALATFVGALISWLLLRALPTRALAAGASGLRSVLTGLLPALAIGLGQVLIMVAVLLWGLDMKPVYPVAMAAFIYLTTVCFLALQQMFIIVFGTAAGRVVSLVLLMLQLSSSGGTYPVETTPGFFQALHPFMPATYVVNGLRQLMTGGIDSRLWISVAFLAVLAAGSVAVSAFCAGRQRVFSIKRLHPELEM</sequence>
<dbReference type="NCBIfam" id="TIGR03057">
    <property type="entry name" value="xxxLxxG_by_4"/>
    <property type="match status" value="5"/>
</dbReference>
<dbReference type="OrthoDB" id="9811483at2"/>
<dbReference type="AlphaFoldDB" id="A0A2V3DWA3"/>
<keyword evidence="4" id="KW-0472">Membrane</keyword>
<keyword evidence="2" id="KW-0812">Transmembrane</keyword>
<proteinExistence type="predicted"/>
<dbReference type="InterPro" id="IPR013525">
    <property type="entry name" value="ABC2_TM"/>
</dbReference>